<dbReference type="GeneID" id="81373910"/>
<dbReference type="EMBL" id="JAPZBU010000009">
    <property type="protein sequence ID" value="KAJ5387752.1"/>
    <property type="molecule type" value="Genomic_DNA"/>
</dbReference>
<dbReference type="RefSeq" id="XP_056485550.1">
    <property type="nucleotide sequence ID" value="XM_056634930.1"/>
</dbReference>
<gene>
    <name evidence="2" type="ORF">N7509_010293</name>
</gene>
<name>A0A9W9VR34_9EURO</name>
<protein>
    <submittedName>
        <fullName evidence="2">Uncharacterized protein</fullName>
    </submittedName>
</protein>
<organism evidence="2 3">
    <name type="scientific">Penicillium cosmopolitanum</name>
    <dbReference type="NCBI Taxonomy" id="1131564"/>
    <lineage>
        <taxon>Eukaryota</taxon>
        <taxon>Fungi</taxon>
        <taxon>Dikarya</taxon>
        <taxon>Ascomycota</taxon>
        <taxon>Pezizomycotina</taxon>
        <taxon>Eurotiomycetes</taxon>
        <taxon>Eurotiomycetidae</taxon>
        <taxon>Eurotiales</taxon>
        <taxon>Aspergillaceae</taxon>
        <taxon>Penicillium</taxon>
    </lineage>
</organism>
<evidence type="ECO:0000313" key="3">
    <source>
        <dbReference type="Proteomes" id="UP001147747"/>
    </source>
</evidence>
<dbReference type="Proteomes" id="UP001147747">
    <property type="component" value="Unassembled WGS sequence"/>
</dbReference>
<keyword evidence="1" id="KW-0472">Membrane</keyword>
<reference evidence="2" key="2">
    <citation type="journal article" date="2023" name="IMA Fungus">
        <title>Comparative genomic study of the Penicillium genus elucidates a diverse pangenome and 15 lateral gene transfer events.</title>
        <authorList>
            <person name="Petersen C."/>
            <person name="Sorensen T."/>
            <person name="Nielsen M.R."/>
            <person name="Sondergaard T.E."/>
            <person name="Sorensen J.L."/>
            <person name="Fitzpatrick D.A."/>
            <person name="Frisvad J.C."/>
            <person name="Nielsen K.L."/>
        </authorList>
    </citation>
    <scope>NUCLEOTIDE SEQUENCE</scope>
    <source>
        <strain evidence="2">IBT 29677</strain>
    </source>
</reference>
<evidence type="ECO:0000256" key="1">
    <source>
        <dbReference type="SAM" id="Phobius"/>
    </source>
</evidence>
<dbReference type="AlphaFoldDB" id="A0A9W9VR34"/>
<sequence length="68" mass="8143">MFFIRINGETTVFIELIFMKLKREIFSAFVIFNFMLVFLFSWLYLHGVRDLKRWLSKRKTEKGAGSSS</sequence>
<keyword evidence="1" id="KW-1133">Transmembrane helix</keyword>
<reference evidence="2" key="1">
    <citation type="submission" date="2022-12" db="EMBL/GenBank/DDBJ databases">
        <authorList>
            <person name="Petersen C."/>
        </authorList>
    </citation>
    <scope>NUCLEOTIDE SEQUENCE</scope>
    <source>
        <strain evidence="2">IBT 29677</strain>
    </source>
</reference>
<accession>A0A9W9VR34</accession>
<keyword evidence="1" id="KW-0812">Transmembrane</keyword>
<keyword evidence="3" id="KW-1185">Reference proteome</keyword>
<proteinExistence type="predicted"/>
<feature type="transmembrane region" description="Helical" evidence="1">
    <location>
        <begin position="25"/>
        <end position="45"/>
    </location>
</feature>
<comment type="caution">
    <text evidence="2">The sequence shown here is derived from an EMBL/GenBank/DDBJ whole genome shotgun (WGS) entry which is preliminary data.</text>
</comment>
<evidence type="ECO:0000313" key="2">
    <source>
        <dbReference type="EMBL" id="KAJ5387752.1"/>
    </source>
</evidence>